<reference evidence="6 7" key="1">
    <citation type="submission" date="2019-01" db="EMBL/GenBank/DDBJ databases">
        <title>Complete genome sequence of Bifidobacterium gallinarum CACC 514.</title>
        <authorList>
            <person name="Jung M."/>
        </authorList>
    </citation>
    <scope>NUCLEOTIDE SEQUENCE [LARGE SCALE GENOMIC DNA]</scope>
    <source>
        <strain evidence="6 7">CACC 514</strain>
    </source>
</reference>
<keyword evidence="1" id="KW-0326">Glycosidase</keyword>
<organism evidence="6 7">
    <name type="scientific">Bifidobacterium pullorum subsp. gallinarum</name>
    <dbReference type="NCBI Taxonomy" id="78344"/>
    <lineage>
        <taxon>Bacteria</taxon>
        <taxon>Bacillati</taxon>
        <taxon>Actinomycetota</taxon>
        <taxon>Actinomycetes</taxon>
        <taxon>Bifidobacteriales</taxon>
        <taxon>Bifidobacteriaceae</taxon>
        <taxon>Bifidobacterium</taxon>
    </lineage>
</organism>
<proteinExistence type="predicted"/>
<feature type="coiled-coil region" evidence="3">
    <location>
        <begin position="622"/>
        <end position="656"/>
    </location>
</feature>
<evidence type="ECO:0000256" key="3">
    <source>
        <dbReference type="SAM" id="Coils"/>
    </source>
</evidence>
<protein>
    <recommendedName>
        <fullName evidence="5">Fibronectin type-III domain-containing protein</fullName>
    </recommendedName>
</protein>
<dbReference type="AlphaFoldDB" id="A0A4V0YB04"/>
<evidence type="ECO:0000256" key="2">
    <source>
        <dbReference type="ARBA" id="ARBA00023326"/>
    </source>
</evidence>
<dbReference type="Proteomes" id="UP000293589">
    <property type="component" value="Chromosome"/>
</dbReference>
<keyword evidence="2" id="KW-0119">Carbohydrate metabolism</keyword>
<evidence type="ECO:0000313" key="7">
    <source>
        <dbReference type="Proteomes" id="UP000293589"/>
    </source>
</evidence>
<evidence type="ECO:0000256" key="4">
    <source>
        <dbReference type="SAM" id="MobiDB-lite"/>
    </source>
</evidence>
<dbReference type="GO" id="GO:0016798">
    <property type="term" value="F:hydrolase activity, acting on glycosyl bonds"/>
    <property type="evidence" value="ECO:0007669"/>
    <property type="project" value="UniProtKB-KW"/>
</dbReference>
<dbReference type="Gene3D" id="2.60.40.10">
    <property type="entry name" value="Immunoglobulins"/>
    <property type="match status" value="2"/>
</dbReference>
<evidence type="ECO:0000259" key="5">
    <source>
        <dbReference type="PROSITE" id="PS50853"/>
    </source>
</evidence>
<dbReference type="SUPFAM" id="SSF49265">
    <property type="entry name" value="Fibronectin type III"/>
    <property type="match status" value="1"/>
</dbReference>
<dbReference type="SUPFAM" id="SSF57997">
    <property type="entry name" value="Tropomyosin"/>
    <property type="match status" value="1"/>
</dbReference>
<evidence type="ECO:0000256" key="1">
    <source>
        <dbReference type="ARBA" id="ARBA00023295"/>
    </source>
</evidence>
<dbReference type="InterPro" id="IPR013783">
    <property type="entry name" value="Ig-like_fold"/>
</dbReference>
<dbReference type="EMBL" id="CP035464">
    <property type="protein sequence ID" value="QAY32562.1"/>
    <property type="molecule type" value="Genomic_DNA"/>
</dbReference>
<keyword evidence="3" id="KW-0175">Coiled coil</keyword>
<feature type="domain" description="Fibronectin type-III" evidence="5">
    <location>
        <begin position="408"/>
        <end position="514"/>
    </location>
</feature>
<accession>A0A4V0YB04</accession>
<dbReference type="InterPro" id="IPR036116">
    <property type="entry name" value="FN3_sf"/>
</dbReference>
<evidence type="ECO:0000313" key="6">
    <source>
        <dbReference type="EMBL" id="QAY32562.1"/>
    </source>
</evidence>
<sequence>MRLGKSLHARLRAYEPFGGTLGLLPEPISFQASFLHDDDGALNVTYSRHALGGDILHRTLEQGLEIAVEVSDGGPYVEPANARFLVIGRQGDNLDDTDTISINSAPSISWLLSKILNNDTSHLIADGDNKGKRAFYSATAGTILKTFLDENNGRGGAASGLAMDFDTARDAGGDQWASEVTLYYSLGVSVQSALASLVGGSVVDWRTQGRLLRLWNADSADLSRDLSGTDVIHMHGGLQEAPYEESISGLASSILVEGDNGLIFTMDNPTAPKPWGKWESYVSQGGVSDEGTARAFMQHELEVAARVRGQYTRALNITDAEHLPLIDYAQGDWITAPTIGHGEKVRVQQITVGYADGAYTASVVLNDKKYDAQVRESKRIQGITGGATLAGSQGARPNTGNDHRTPKAPEGLTLASDAYLDSTGHARGLVSAVWGEVSQATDNTAIEIDSYRVEWRYSDEGDKWRSAGVTSDERLSWSNLDCGRTVVVRVRAIPTYSDRNGEWSGEKSVTVASDVTPPSVPSAPRLSSETGIVSISWDGLPATGTGMDADFDHCEVGRGLTSGSLAVVSASMTGRTQWVDTDVLPGAVWTYALRAVDHAGNKSAWSKTAQIEVVGAVSQEQIDQIQSDLAENEKTLDQAKKDIQANQTAINQTQQTVSQVKTDMSGVKTDLTGVKTDLTGVKTGLDKAQSDLTQVSNDLTEANEELASVGKTASDAASKAQQAYTAATGAQKTADGLHNIFKGWQDPATMSGVTVKTGDFWYRTQQYWTTSQGEPDNSPSLCANFYTYAQGEPDNSPSVLVPLESEVVEVLTWDGEQWNPFNLVASNVIASGSVIGDLIAANTITTDHLAAGSVTTDKLTSLAVTADKLAANSVTAGKIAALAVTADKLAANAVTAGKIAANAVTAGTIASGAVTTDKLAALSVTAAKIAALTITGDKIAANAINADKIAANAVTADKLAANSVTASKIVSGAITADKLAANSVTAVKIAAGSITSDKIKAGQFTGYVFTGAIYQSSTAEDTGFKLRDSGLDMWDSEHNHTVHLDGDGGSNVVTGRFKTAFDGARIEFSTATVDDPQMGEIYTGAIDFHDSEGLVGQLYATSAGSGMGLIKIQPAGSQIAQMTVQRYSSSLTSEVGTTISANDGTGKTASVGANVLPNPSIAMTGALGKNGTFSWFQWKALDAGFGVHSYAHGTVNAMPLRYGRYYAWANADCSWSGIVAHVENTGGTSGWGVTFFNCDVSAAGGDIYCMTMGINAS</sequence>
<gene>
    <name evidence="6" type="ORF">ESN35_03300</name>
</gene>
<name>A0A4V0YB04_9BIFI</name>
<dbReference type="Gene3D" id="1.20.1480.30">
    <property type="entry name" value="Designed four-helix bundle protein"/>
    <property type="match status" value="1"/>
</dbReference>
<dbReference type="RefSeq" id="WP_129237057.1">
    <property type="nucleotide sequence ID" value="NZ_CP035464.1"/>
</dbReference>
<feature type="region of interest" description="Disordered" evidence="4">
    <location>
        <begin position="386"/>
        <end position="407"/>
    </location>
</feature>
<dbReference type="KEGG" id="bgx:ESN35_03300"/>
<dbReference type="CDD" id="cd00063">
    <property type="entry name" value="FN3"/>
    <property type="match status" value="1"/>
</dbReference>
<dbReference type="PROSITE" id="PS50853">
    <property type="entry name" value="FN3"/>
    <property type="match status" value="1"/>
</dbReference>
<keyword evidence="1" id="KW-0378">Hydrolase</keyword>
<dbReference type="InterPro" id="IPR003961">
    <property type="entry name" value="FN3_dom"/>
</dbReference>
<keyword evidence="2" id="KW-0624">Polysaccharide degradation</keyword>
<dbReference type="GO" id="GO:0000272">
    <property type="term" value="P:polysaccharide catabolic process"/>
    <property type="evidence" value="ECO:0007669"/>
    <property type="project" value="UniProtKB-KW"/>
</dbReference>